<protein>
    <submittedName>
        <fullName evidence="2">Amidohydrolase</fullName>
    </submittedName>
</protein>
<dbReference type="Proteomes" id="UP000515344">
    <property type="component" value="Chromosome"/>
</dbReference>
<evidence type="ECO:0000313" key="2">
    <source>
        <dbReference type="EMBL" id="QNA44885.1"/>
    </source>
</evidence>
<evidence type="ECO:0000259" key="1">
    <source>
        <dbReference type="Pfam" id="PF07969"/>
    </source>
</evidence>
<gene>
    <name evidence="2" type="ORF">H4075_01405</name>
</gene>
<dbReference type="PANTHER" id="PTHR22642">
    <property type="entry name" value="IMIDAZOLONEPROPIONASE"/>
    <property type="match status" value="1"/>
</dbReference>
<dbReference type="CDD" id="cd01300">
    <property type="entry name" value="YtcJ_like"/>
    <property type="match status" value="1"/>
</dbReference>
<reference evidence="3" key="1">
    <citation type="submission" date="2020-08" db="EMBL/GenBank/DDBJ databases">
        <title>Lacibacter sp. S13-6-6 genome sequencing.</title>
        <authorList>
            <person name="Jin L."/>
        </authorList>
    </citation>
    <scope>NUCLEOTIDE SEQUENCE [LARGE SCALE GENOMIC DNA]</scope>
    <source>
        <strain evidence="3">S13-6-6</strain>
    </source>
</reference>
<dbReference type="RefSeq" id="WP_182803457.1">
    <property type="nucleotide sequence ID" value="NZ_CP060007.1"/>
</dbReference>
<accession>A0A7G5XHD2</accession>
<dbReference type="InterPro" id="IPR033932">
    <property type="entry name" value="YtcJ-like"/>
</dbReference>
<dbReference type="KEGG" id="lacs:H4075_01405"/>
<dbReference type="Gene3D" id="3.10.310.70">
    <property type="match status" value="1"/>
</dbReference>
<sequence length="547" mass="60465">MIRLFLLFAVTIVFSQCNSKTEVDTLLINGTVYTIDSAFSKTEAVAVKDGKIVATGTTADLQKTFSAKEVIDLQGKFLYPGFIDAHAHFYRYGLGLRTADLTGTTSWNDCLNWLKKHAAEHSLQKGEWLIGRGWDQNDWEVKEFPVNDSLNQLFPDNPVLLTRVDGHAAVVNDPALQQAGISAQTKLTGGDIFIANGKPTGVLIDNAIDLVSAKIPAATAEQITEGLLAAQKNCFAAGLTSIVDCGLDYTDVLNIEKANNSGALKMRMYVMLSDAKKNYEAIFERGKIKTDRLNVHSFKVYGDGALGSRGACLLEPYADKPGHKGFLLSNPEHFDSVAALLYAKGFQMCTHAIGDSGNRTILNIYGKYLKETNDLRWRIEHAQVVNENDFNLFGKYSIVPSVQPTHATSDMYWAEQRLGPKRVKGAYAFNDLLKQNGWIPLGTDFPVEDIDPLKTFYAAVFRRDAKGWPEQGYQTENALSREATLRGMTIWAARSNFEEAEKGSIEKGKFADFVLLDNDLMTATFEQVLKTTVLKTICGGETVFSKN</sequence>
<keyword evidence="3" id="KW-1185">Reference proteome</keyword>
<dbReference type="Gene3D" id="2.30.40.10">
    <property type="entry name" value="Urease, subunit C, domain 1"/>
    <property type="match status" value="1"/>
</dbReference>
<dbReference type="EMBL" id="CP060007">
    <property type="protein sequence ID" value="QNA44885.1"/>
    <property type="molecule type" value="Genomic_DNA"/>
</dbReference>
<dbReference type="SUPFAM" id="SSF51556">
    <property type="entry name" value="Metallo-dependent hydrolases"/>
    <property type="match status" value="1"/>
</dbReference>
<dbReference type="InterPro" id="IPR032466">
    <property type="entry name" value="Metal_Hydrolase"/>
</dbReference>
<dbReference type="InterPro" id="IPR011059">
    <property type="entry name" value="Metal-dep_hydrolase_composite"/>
</dbReference>
<dbReference type="GO" id="GO:0016810">
    <property type="term" value="F:hydrolase activity, acting on carbon-nitrogen (but not peptide) bonds"/>
    <property type="evidence" value="ECO:0007669"/>
    <property type="project" value="InterPro"/>
</dbReference>
<dbReference type="AlphaFoldDB" id="A0A7G5XHD2"/>
<dbReference type="PANTHER" id="PTHR22642:SF2">
    <property type="entry name" value="PROTEIN LONG AFTER FAR-RED 3"/>
    <property type="match status" value="1"/>
</dbReference>
<dbReference type="SUPFAM" id="SSF51338">
    <property type="entry name" value="Composite domain of metallo-dependent hydrolases"/>
    <property type="match status" value="1"/>
</dbReference>
<proteinExistence type="predicted"/>
<dbReference type="InterPro" id="IPR013108">
    <property type="entry name" value="Amidohydro_3"/>
</dbReference>
<evidence type="ECO:0000313" key="3">
    <source>
        <dbReference type="Proteomes" id="UP000515344"/>
    </source>
</evidence>
<feature type="domain" description="Amidohydrolase 3" evidence="1">
    <location>
        <begin position="69"/>
        <end position="544"/>
    </location>
</feature>
<dbReference type="Gene3D" id="3.20.20.140">
    <property type="entry name" value="Metal-dependent hydrolases"/>
    <property type="match status" value="1"/>
</dbReference>
<dbReference type="Pfam" id="PF07969">
    <property type="entry name" value="Amidohydro_3"/>
    <property type="match status" value="1"/>
</dbReference>
<name>A0A7G5XHD2_9BACT</name>
<organism evidence="2 3">
    <name type="scientific">Lacibacter sediminis</name>
    <dbReference type="NCBI Taxonomy" id="2760713"/>
    <lineage>
        <taxon>Bacteria</taxon>
        <taxon>Pseudomonadati</taxon>
        <taxon>Bacteroidota</taxon>
        <taxon>Chitinophagia</taxon>
        <taxon>Chitinophagales</taxon>
        <taxon>Chitinophagaceae</taxon>
        <taxon>Lacibacter</taxon>
    </lineage>
</organism>